<evidence type="ECO:0000313" key="7">
    <source>
        <dbReference type="EMBL" id="VVO43851.1"/>
    </source>
</evidence>
<comment type="subcellular location">
    <subcellularLocation>
        <location evidence="1">Endomembrane system</location>
        <topology evidence="1">Multi-pass membrane protein</topology>
    </subcellularLocation>
</comment>
<evidence type="ECO:0000256" key="4">
    <source>
        <dbReference type="ARBA" id="ARBA00023136"/>
    </source>
</evidence>
<organism evidence="7 8">
    <name type="scientific">Pseudomonas fluorescens</name>
    <dbReference type="NCBI Taxonomy" id="294"/>
    <lineage>
        <taxon>Bacteria</taxon>
        <taxon>Pseudomonadati</taxon>
        <taxon>Pseudomonadota</taxon>
        <taxon>Gammaproteobacteria</taxon>
        <taxon>Pseudomonadales</taxon>
        <taxon>Pseudomonadaceae</taxon>
        <taxon>Pseudomonas</taxon>
    </lineage>
</organism>
<proteinExistence type="predicted"/>
<dbReference type="AlphaFoldDB" id="A0A5E7FW01"/>
<evidence type="ECO:0000259" key="6">
    <source>
        <dbReference type="Pfam" id="PF02656"/>
    </source>
</evidence>
<dbReference type="RefSeq" id="WP_150768004.1">
    <property type="nucleotide sequence ID" value="NZ_CABVHW010000048.1"/>
</dbReference>
<name>A0A5E7FW01_PSEFL</name>
<feature type="transmembrane region" description="Helical" evidence="5">
    <location>
        <begin position="87"/>
        <end position="106"/>
    </location>
</feature>
<accession>A0A5E7FW01</accession>
<dbReference type="EMBL" id="CABVHW010000048">
    <property type="protein sequence ID" value="VVO43851.1"/>
    <property type="molecule type" value="Genomic_DNA"/>
</dbReference>
<evidence type="ECO:0000313" key="8">
    <source>
        <dbReference type="Proteomes" id="UP000381093"/>
    </source>
</evidence>
<reference evidence="7 8" key="1">
    <citation type="submission" date="2019-09" db="EMBL/GenBank/DDBJ databases">
        <authorList>
            <person name="Chandra G."/>
            <person name="Truman W A."/>
        </authorList>
    </citation>
    <scope>NUCLEOTIDE SEQUENCE [LARGE SCALE GENOMIC DNA]</scope>
    <source>
        <strain evidence="7">PS710</strain>
    </source>
</reference>
<evidence type="ECO:0000256" key="5">
    <source>
        <dbReference type="SAM" id="Phobius"/>
    </source>
</evidence>
<evidence type="ECO:0000256" key="3">
    <source>
        <dbReference type="ARBA" id="ARBA00022989"/>
    </source>
</evidence>
<protein>
    <recommendedName>
        <fullName evidence="6">DUF202 domain-containing protein</fullName>
    </recommendedName>
</protein>
<evidence type="ECO:0000256" key="2">
    <source>
        <dbReference type="ARBA" id="ARBA00022692"/>
    </source>
</evidence>
<feature type="domain" description="DUF202" evidence="6">
    <location>
        <begin position="12"/>
        <end position="61"/>
    </location>
</feature>
<feature type="transmembrane region" description="Helical" evidence="5">
    <location>
        <begin position="47"/>
        <end position="66"/>
    </location>
</feature>
<gene>
    <name evidence="7" type="ORF">PS710_06292</name>
</gene>
<sequence length="108" mass="11864">MSNTVSPPLHDDQGLQPERTALTWERTVLSTLVLGFTVFRHPLARDIPMMTLMLTALCIGFIYSRLIINGYRTSAQNIRDERSAPRLGKVLVLGLGVAILSSAALWGA</sequence>
<dbReference type="InterPro" id="IPR003807">
    <property type="entry name" value="DUF202"/>
</dbReference>
<keyword evidence="2 5" id="KW-0812">Transmembrane</keyword>
<evidence type="ECO:0000256" key="1">
    <source>
        <dbReference type="ARBA" id="ARBA00004127"/>
    </source>
</evidence>
<dbReference type="GO" id="GO:0012505">
    <property type="term" value="C:endomembrane system"/>
    <property type="evidence" value="ECO:0007669"/>
    <property type="project" value="UniProtKB-SubCell"/>
</dbReference>
<dbReference type="Proteomes" id="UP000381093">
    <property type="component" value="Unassembled WGS sequence"/>
</dbReference>
<keyword evidence="4 5" id="KW-0472">Membrane</keyword>
<keyword evidence="3 5" id="KW-1133">Transmembrane helix</keyword>
<dbReference type="Pfam" id="PF02656">
    <property type="entry name" value="DUF202"/>
    <property type="match status" value="1"/>
</dbReference>